<proteinExistence type="predicted"/>
<dbReference type="AlphaFoldDB" id="A0AAV7Y2Z7"/>
<reference evidence="1" key="2">
    <citation type="submission" date="2022-08" db="EMBL/GenBank/DDBJ databases">
        <title>Novel sulphate-reducing endosymbionts in the free-living metamonad Anaeramoeba.</title>
        <authorList>
            <person name="Jerlstrom-Hultqvist J."/>
            <person name="Cepicka I."/>
            <person name="Gallot-Lavallee L."/>
            <person name="Salas-Leiva D."/>
            <person name="Curtis B.A."/>
            <person name="Zahonova K."/>
            <person name="Pipaliya S."/>
            <person name="Dacks J."/>
            <person name="Roger A.J."/>
        </authorList>
    </citation>
    <scope>NUCLEOTIDE SEQUENCE</scope>
    <source>
        <strain evidence="1">Busselton2</strain>
    </source>
</reference>
<organism evidence="1 3">
    <name type="scientific">Anaeramoeba flamelloides</name>
    <dbReference type="NCBI Taxonomy" id="1746091"/>
    <lineage>
        <taxon>Eukaryota</taxon>
        <taxon>Metamonada</taxon>
        <taxon>Anaeramoebidae</taxon>
        <taxon>Anaeramoeba</taxon>
    </lineage>
</organism>
<evidence type="ECO:0000313" key="3">
    <source>
        <dbReference type="Proteomes" id="UP001146793"/>
    </source>
</evidence>
<name>A0AAV7Y2Z7_9EUKA</name>
<dbReference type="EMBL" id="JANTQA010000075">
    <property type="protein sequence ID" value="KAJ3423914.1"/>
    <property type="molecule type" value="Genomic_DNA"/>
</dbReference>
<evidence type="ECO:0000313" key="2">
    <source>
        <dbReference type="EMBL" id="KAJ6227485.1"/>
    </source>
</evidence>
<dbReference type="EMBL" id="JAOAOG010000334">
    <property type="protein sequence ID" value="KAJ6227485.1"/>
    <property type="molecule type" value="Genomic_DNA"/>
</dbReference>
<comment type="caution">
    <text evidence="1">The sequence shown here is derived from an EMBL/GenBank/DDBJ whole genome shotgun (WGS) entry which is preliminary data.</text>
</comment>
<reference evidence="2" key="1">
    <citation type="submission" date="2022-08" db="EMBL/GenBank/DDBJ databases">
        <title>Novel sulfate-reducing endosymbionts in the free-living metamonad Anaeramoeba.</title>
        <authorList>
            <person name="Jerlstrom-Hultqvist J."/>
            <person name="Cepicka I."/>
            <person name="Gallot-Lavallee L."/>
            <person name="Salas-Leiva D."/>
            <person name="Curtis B.A."/>
            <person name="Zahonova K."/>
            <person name="Pipaliya S."/>
            <person name="Dacks J."/>
            <person name="Roger A.J."/>
        </authorList>
    </citation>
    <scope>NUCLEOTIDE SEQUENCE</scope>
    <source>
        <strain evidence="2">Schooner1</strain>
    </source>
</reference>
<protein>
    <submittedName>
        <fullName evidence="1">Coiled-coil-helix-coiled-coil-helix domain-containing protein</fullName>
    </submittedName>
</protein>
<dbReference type="Proteomes" id="UP001150062">
    <property type="component" value="Unassembled WGS sequence"/>
</dbReference>
<evidence type="ECO:0000313" key="1">
    <source>
        <dbReference type="EMBL" id="KAJ3423914.1"/>
    </source>
</evidence>
<accession>A0AAV7Y2Z7</accession>
<dbReference type="PROSITE" id="PS51808">
    <property type="entry name" value="CHCH"/>
    <property type="match status" value="1"/>
</dbReference>
<keyword evidence="4" id="KW-1185">Reference proteome</keyword>
<sequence>MVEVRVSDIEQYCTKEFAKLSKCFDKTQDENKCKKPVTTLQECTKKFIENVKFITTKCENPFYEYKRSIRKKESEEKTNKLFEALWECMKKNQKK</sequence>
<gene>
    <name evidence="1" type="ORF">M0812_29545</name>
    <name evidence="2" type="ORF">M0813_09724</name>
</gene>
<dbReference type="Proteomes" id="UP001146793">
    <property type="component" value="Unassembled WGS sequence"/>
</dbReference>
<evidence type="ECO:0000313" key="4">
    <source>
        <dbReference type="Proteomes" id="UP001150062"/>
    </source>
</evidence>